<keyword evidence="3" id="KW-1185">Reference proteome</keyword>
<sequence length="175" mass="19113">MARFVIITPEMGEAVLQHLRESFFADEPLNKAVSLCERGQPHAALERLCTATMADGLSVAAMDGDTVLGVALNGIFRDLDLFNAYRVDSILECRIISVSDKARGKGLAKELMKRSIDIAKEHGFKLFKVDATGAYSQRICSGLGLRTLARCATRSTAMRTGCRSSTCRRPTTRSP</sequence>
<dbReference type="InterPro" id="IPR016181">
    <property type="entry name" value="Acyl_CoA_acyltransferase"/>
</dbReference>
<proteinExistence type="predicted"/>
<dbReference type="InterPro" id="IPR000182">
    <property type="entry name" value="GNAT_dom"/>
</dbReference>
<dbReference type="Pfam" id="PF00583">
    <property type="entry name" value="Acetyltransf_1"/>
    <property type="match status" value="1"/>
</dbReference>
<feature type="domain" description="N-acetyltransferase" evidence="1">
    <location>
        <begin position="6"/>
        <end position="163"/>
    </location>
</feature>
<evidence type="ECO:0000313" key="3">
    <source>
        <dbReference type="Proteomes" id="UP000837857"/>
    </source>
</evidence>
<feature type="non-terminal residue" evidence="2">
    <location>
        <position position="1"/>
    </location>
</feature>
<dbReference type="CDD" id="cd04301">
    <property type="entry name" value="NAT_SF"/>
    <property type="match status" value="1"/>
</dbReference>
<dbReference type="PANTHER" id="PTHR20905:SF32">
    <property type="entry name" value="ARYLALKYLAMINE N-ACETYLTRANSFERASE-LIKE 7, ISOFORM A"/>
    <property type="match status" value="1"/>
</dbReference>
<protein>
    <recommendedName>
        <fullName evidence="1">N-acetyltransferase domain-containing protein</fullName>
    </recommendedName>
</protein>
<evidence type="ECO:0000259" key="1">
    <source>
        <dbReference type="PROSITE" id="PS51186"/>
    </source>
</evidence>
<dbReference type="Proteomes" id="UP000837857">
    <property type="component" value="Chromosome 13"/>
</dbReference>
<dbReference type="PANTHER" id="PTHR20905">
    <property type="entry name" value="N-ACETYLTRANSFERASE-RELATED"/>
    <property type="match status" value="1"/>
</dbReference>
<dbReference type="EMBL" id="OW152825">
    <property type="protein sequence ID" value="CAH2041636.1"/>
    <property type="molecule type" value="Genomic_DNA"/>
</dbReference>
<dbReference type="SUPFAM" id="SSF55729">
    <property type="entry name" value="Acyl-CoA N-acyltransferases (Nat)"/>
    <property type="match status" value="1"/>
</dbReference>
<organism evidence="2 3">
    <name type="scientific">Iphiclides podalirius</name>
    <name type="common">scarce swallowtail</name>
    <dbReference type="NCBI Taxonomy" id="110791"/>
    <lineage>
        <taxon>Eukaryota</taxon>
        <taxon>Metazoa</taxon>
        <taxon>Ecdysozoa</taxon>
        <taxon>Arthropoda</taxon>
        <taxon>Hexapoda</taxon>
        <taxon>Insecta</taxon>
        <taxon>Pterygota</taxon>
        <taxon>Neoptera</taxon>
        <taxon>Endopterygota</taxon>
        <taxon>Lepidoptera</taxon>
        <taxon>Glossata</taxon>
        <taxon>Ditrysia</taxon>
        <taxon>Papilionoidea</taxon>
        <taxon>Papilionidae</taxon>
        <taxon>Papilioninae</taxon>
        <taxon>Iphiclides</taxon>
    </lineage>
</organism>
<gene>
    <name evidence="2" type="ORF">IPOD504_LOCUS3305</name>
</gene>
<dbReference type="PROSITE" id="PS51186">
    <property type="entry name" value="GNAT"/>
    <property type="match status" value="1"/>
</dbReference>
<reference evidence="2" key="1">
    <citation type="submission" date="2022-03" db="EMBL/GenBank/DDBJ databases">
        <authorList>
            <person name="Martin H S."/>
        </authorList>
    </citation>
    <scope>NUCLEOTIDE SEQUENCE</scope>
</reference>
<dbReference type="Gene3D" id="3.40.630.30">
    <property type="match status" value="2"/>
</dbReference>
<evidence type="ECO:0000313" key="2">
    <source>
        <dbReference type="EMBL" id="CAH2041636.1"/>
    </source>
</evidence>
<accession>A0ABN8HWD1</accession>
<name>A0ABN8HWD1_9NEOP</name>